<dbReference type="OrthoDB" id="3276839at2"/>
<organism evidence="2 3">
    <name type="scientific">Microlunatus elymi</name>
    <dbReference type="NCBI Taxonomy" id="2596828"/>
    <lineage>
        <taxon>Bacteria</taxon>
        <taxon>Bacillati</taxon>
        <taxon>Actinomycetota</taxon>
        <taxon>Actinomycetes</taxon>
        <taxon>Propionibacteriales</taxon>
        <taxon>Propionibacteriaceae</taxon>
        <taxon>Microlunatus</taxon>
    </lineage>
</organism>
<dbReference type="RefSeq" id="WP_143985673.1">
    <property type="nucleotide sequence ID" value="NZ_CP041692.1"/>
</dbReference>
<accession>A0A516PWZ2</accession>
<dbReference type="KEGG" id="mik:FOE78_07100"/>
<feature type="transmembrane region" description="Helical" evidence="1">
    <location>
        <begin position="345"/>
        <end position="364"/>
    </location>
</feature>
<feature type="transmembrane region" description="Helical" evidence="1">
    <location>
        <begin position="24"/>
        <end position="43"/>
    </location>
</feature>
<keyword evidence="1" id="KW-0472">Membrane</keyword>
<keyword evidence="3" id="KW-1185">Reference proteome</keyword>
<feature type="transmembrane region" description="Helical" evidence="1">
    <location>
        <begin position="70"/>
        <end position="92"/>
    </location>
</feature>
<feature type="transmembrane region" description="Helical" evidence="1">
    <location>
        <begin position="395"/>
        <end position="415"/>
    </location>
</feature>
<feature type="transmembrane region" description="Helical" evidence="1">
    <location>
        <begin position="158"/>
        <end position="176"/>
    </location>
</feature>
<feature type="transmembrane region" description="Helical" evidence="1">
    <location>
        <begin position="321"/>
        <end position="339"/>
    </location>
</feature>
<name>A0A516PWZ2_9ACTN</name>
<keyword evidence="1" id="KW-1133">Transmembrane helix</keyword>
<keyword evidence="1" id="KW-0812">Transmembrane</keyword>
<feature type="transmembrane region" description="Helical" evidence="1">
    <location>
        <begin position="183"/>
        <end position="214"/>
    </location>
</feature>
<dbReference type="Proteomes" id="UP000319263">
    <property type="component" value="Chromosome"/>
</dbReference>
<dbReference type="AlphaFoldDB" id="A0A516PWZ2"/>
<feature type="transmembrane region" description="Helical" evidence="1">
    <location>
        <begin position="133"/>
        <end position="152"/>
    </location>
</feature>
<feature type="transmembrane region" description="Helical" evidence="1">
    <location>
        <begin position="98"/>
        <end position="121"/>
    </location>
</feature>
<evidence type="ECO:0000313" key="3">
    <source>
        <dbReference type="Proteomes" id="UP000319263"/>
    </source>
</evidence>
<evidence type="ECO:0000313" key="2">
    <source>
        <dbReference type="EMBL" id="QDP95705.1"/>
    </source>
</evidence>
<sequence length="567" mass="60907">MTAIVAGAAEEAQSPFARVRGYRLVWFLVIAGCYLLVGLWLSYHRGLIMGDALSRVADARFVLFSRFPHLAAMGFVFTPLTTFLQLPLVAVLNPWPDLLAHAVPAIVVSALAMSGAVLQVAGMLRDRRMTGGWIIVLSAMLALHPMIIIYGANGMSEALFLLMMAICARFLLRWFGSDDVHDLALVGLALALGLLVRYDALAVAIACAVLVAGTSWSRARSRGARGSSAAAMDVAVVLAPISTTFLLWTGTSWLITGEALAQFSSDYGNSAIVAASGGAVGGAGFRAGFTLIEWLVLEPMIFMIVALAVVVTAVRRVPDALPALIVYGAVLGFQGLMYVRGGTFGFLRFAITVIPLAVGLVGVLRPRRGLLYSRRAGPGARLTGSVRTLSPVRRIWSWVAVAGLLLPTLLLPALIMTRPTLAPQEYAVLAGLLPSTVSPKTQLSVEQQERTFTTEREVAQYLDALRLPDGAVLTDTLYGDAIVVASDHPRQFVIPSDLDFTNVLNDPSGHHVRYVITVPNLGRGSTDAINQRFPTIYANGADIAMLDMEFPNSGTDQPTYRLYRVIN</sequence>
<feature type="transmembrane region" description="Helical" evidence="1">
    <location>
        <begin position="234"/>
        <end position="255"/>
    </location>
</feature>
<reference evidence="2 3" key="1">
    <citation type="submission" date="2019-07" db="EMBL/GenBank/DDBJ databases">
        <title>Microlunatus dokdonensis sp. nov. isolated from the rhizospheric soil of the wild plant Elymus tsukushiensis.</title>
        <authorList>
            <person name="Ghim S.-Y."/>
            <person name="Hwang Y.-J."/>
            <person name="Son J.-S."/>
            <person name="Shin J.-H."/>
        </authorList>
    </citation>
    <scope>NUCLEOTIDE SEQUENCE [LARGE SCALE GENOMIC DNA]</scope>
    <source>
        <strain evidence="2 3">KUDC0627</strain>
    </source>
</reference>
<proteinExistence type="predicted"/>
<protein>
    <submittedName>
        <fullName evidence="2">ABC transporter</fullName>
    </submittedName>
</protein>
<gene>
    <name evidence="2" type="ORF">FOE78_07100</name>
</gene>
<feature type="transmembrane region" description="Helical" evidence="1">
    <location>
        <begin position="291"/>
        <end position="314"/>
    </location>
</feature>
<dbReference type="EMBL" id="CP041692">
    <property type="protein sequence ID" value="QDP95705.1"/>
    <property type="molecule type" value="Genomic_DNA"/>
</dbReference>
<evidence type="ECO:0000256" key="1">
    <source>
        <dbReference type="SAM" id="Phobius"/>
    </source>
</evidence>